<dbReference type="PANTHER" id="PTHR47526">
    <property type="entry name" value="ATP-DEPENDENT DNA HELICASE"/>
    <property type="match status" value="1"/>
</dbReference>
<keyword evidence="1" id="KW-0479">Metal-binding</keyword>
<name>A0ABM4BAM0_HYDVU</name>
<protein>
    <submittedName>
        <fullName evidence="4">Uncharacterized protein LOC136076547</fullName>
    </submittedName>
</protein>
<evidence type="ECO:0000256" key="1">
    <source>
        <dbReference type="PROSITE-ProRule" id="PRU00325"/>
    </source>
</evidence>
<gene>
    <name evidence="4" type="primary">LOC136076547</name>
</gene>
<dbReference type="InterPro" id="IPR007527">
    <property type="entry name" value="Znf_SWIM"/>
</dbReference>
<dbReference type="GeneID" id="136076547"/>
<evidence type="ECO:0000313" key="4">
    <source>
        <dbReference type="RefSeq" id="XP_065645952.1"/>
    </source>
</evidence>
<sequence length="127" mass="14284">MKAYKSLESFNCFVCGNVQIFFYADLNEETEFCALKTMVLPSQRQGKKISMYEVCIYVHKCKGYNLNGNCSCVVGFGSACSHIASLLFKVEACIRLKINKISCTSLQCEWKRSKKHVGPTALANLNF</sequence>
<proteinExistence type="predicted"/>
<keyword evidence="1" id="KW-0863">Zinc-finger</keyword>
<dbReference type="Proteomes" id="UP001652625">
    <property type="component" value="Chromosome 02"/>
</dbReference>
<reference evidence="3" key="1">
    <citation type="submission" date="2025-05" db="UniProtKB">
        <authorList>
            <consortium name="RefSeq"/>
        </authorList>
    </citation>
    <scope>NUCLEOTIDE SEQUENCE [LARGE SCALE GENOMIC DNA]</scope>
</reference>
<reference evidence="4" key="2">
    <citation type="submission" date="2025-08" db="UniProtKB">
        <authorList>
            <consortium name="RefSeq"/>
        </authorList>
    </citation>
    <scope>IDENTIFICATION</scope>
</reference>
<dbReference type="PROSITE" id="PS50966">
    <property type="entry name" value="ZF_SWIM"/>
    <property type="match status" value="1"/>
</dbReference>
<keyword evidence="3" id="KW-1185">Reference proteome</keyword>
<evidence type="ECO:0000313" key="3">
    <source>
        <dbReference type="Proteomes" id="UP001652625"/>
    </source>
</evidence>
<feature type="domain" description="SWIM-type" evidence="2">
    <location>
        <begin position="52"/>
        <end position="91"/>
    </location>
</feature>
<organism evidence="3 4">
    <name type="scientific">Hydra vulgaris</name>
    <name type="common">Hydra</name>
    <name type="synonym">Hydra attenuata</name>
    <dbReference type="NCBI Taxonomy" id="6087"/>
    <lineage>
        <taxon>Eukaryota</taxon>
        <taxon>Metazoa</taxon>
        <taxon>Cnidaria</taxon>
        <taxon>Hydrozoa</taxon>
        <taxon>Hydroidolina</taxon>
        <taxon>Anthoathecata</taxon>
        <taxon>Aplanulata</taxon>
        <taxon>Hydridae</taxon>
        <taxon>Hydra</taxon>
    </lineage>
</organism>
<evidence type="ECO:0000259" key="2">
    <source>
        <dbReference type="PROSITE" id="PS50966"/>
    </source>
</evidence>
<accession>A0ABM4BAM0</accession>
<keyword evidence="1" id="KW-0862">Zinc</keyword>
<dbReference type="PANTHER" id="PTHR47526:SF3">
    <property type="entry name" value="PHD-TYPE DOMAIN-CONTAINING PROTEIN"/>
    <property type="match status" value="1"/>
</dbReference>
<dbReference type="RefSeq" id="XP_065645952.1">
    <property type="nucleotide sequence ID" value="XM_065789880.1"/>
</dbReference>